<organism evidence="15 16">
    <name type="scientific">Syncephalastrum racemosum</name>
    <name type="common">Filamentous fungus</name>
    <dbReference type="NCBI Taxonomy" id="13706"/>
    <lineage>
        <taxon>Eukaryota</taxon>
        <taxon>Fungi</taxon>
        <taxon>Fungi incertae sedis</taxon>
        <taxon>Mucoromycota</taxon>
        <taxon>Mucoromycotina</taxon>
        <taxon>Mucoromycetes</taxon>
        <taxon>Mucorales</taxon>
        <taxon>Syncephalastraceae</taxon>
        <taxon>Syncephalastrum</taxon>
    </lineage>
</organism>
<comment type="caution">
    <text evidence="15">The sequence shown here is derived from an EMBL/GenBank/DDBJ whole genome shotgun (WGS) entry which is preliminary data.</text>
</comment>
<name>A0A1X2H2E5_SYNRA</name>
<feature type="compositionally biased region" description="Low complexity" evidence="13">
    <location>
        <begin position="388"/>
        <end position="398"/>
    </location>
</feature>
<gene>
    <name evidence="15" type="ORF">BCR43DRAFT_497455</name>
</gene>
<dbReference type="InParanoid" id="A0A1X2H2E5"/>
<dbReference type="InterPro" id="IPR001279">
    <property type="entry name" value="Metallo-B-lactamas"/>
</dbReference>
<evidence type="ECO:0000313" key="16">
    <source>
        <dbReference type="Proteomes" id="UP000242180"/>
    </source>
</evidence>
<dbReference type="GO" id="GO:0005634">
    <property type="term" value="C:nucleus"/>
    <property type="evidence" value="ECO:0007669"/>
    <property type="project" value="UniProtKB-SubCell"/>
</dbReference>
<dbReference type="InterPro" id="IPR011084">
    <property type="entry name" value="DRMBL"/>
</dbReference>
<keyword evidence="10" id="KW-0539">Nucleus</keyword>
<comment type="subcellular location">
    <subcellularLocation>
        <location evidence="1">Nucleus</location>
    </subcellularLocation>
</comment>
<evidence type="ECO:0000313" key="15">
    <source>
        <dbReference type="EMBL" id="ORY91896.1"/>
    </source>
</evidence>
<sequence>MSTFDGQIREYPTIAIDRFTPIPGVQHFILSHAHSDHTQGLTRPHFVHSVLCTPITATLLMTTRLGRKPLSPFRHLRGRLTTVTSGTAHILQTSAHGEVTVTFINANHCPGAVMVLLEGRNGTVLYTGDLRAERNFCQGPDLDLLAEKQIDHLYLDTTFCKEEYEEFISKDESVQLMLDLIDDQPRDEHIYLDHWCYGFEELWCAIYDRYGSQIHVSERRYEQYTAVDDMYRELLTTDPEKTRFHSCRWPISCARHGYKTTSIHPTPVPSREPYPIDDVQKLLKTDLPYRARVRQHMVLPFSTHSSLNELADFVRQIRPRRLTANVAHGKWKRTEVIMRLLRERGALLPPAQVEDELDVGQCYDSDSSSEGTSTTAETSDYATTAYLSSNNSSNSSNSDCEVDEEDARGTKRLHAEMEEQPMCPYAIAAAKFRAAHLKRRERVRTAYVSDETLSWHGSWSMEVLEPSAADAHEVISIHDSGSLEVLEDGYLPKPVDKLASWYASESRHTVERSEHEREWCPNCSLDDLRDASSARPGATIETAILLD</sequence>
<evidence type="ECO:0000259" key="14">
    <source>
        <dbReference type="SMART" id="SM00849"/>
    </source>
</evidence>
<dbReference type="GO" id="GO:0003684">
    <property type="term" value="F:damaged DNA binding"/>
    <property type="evidence" value="ECO:0007669"/>
    <property type="project" value="TreeGrafter"/>
</dbReference>
<feature type="domain" description="Metallo-beta-lactamase" evidence="14">
    <location>
        <begin position="2"/>
        <end position="194"/>
    </location>
</feature>
<evidence type="ECO:0000256" key="5">
    <source>
        <dbReference type="ARBA" id="ARBA00022763"/>
    </source>
</evidence>
<keyword evidence="4" id="KW-0255">Endonuclease</keyword>
<comment type="similarity">
    <text evidence="2">Belongs to the DNA repair metallo-beta-lactamase (DRMBL) family.</text>
</comment>
<dbReference type="InterPro" id="IPR036866">
    <property type="entry name" value="RibonucZ/Hydroxyglut_hydro"/>
</dbReference>
<evidence type="ECO:0000256" key="13">
    <source>
        <dbReference type="SAM" id="MobiDB-lite"/>
    </source>
</evidence>
<dbReference type="GO" id="GO:0035312">
    <property type="term" value="F:5'-3' DNA exonuclease activity"/>
    <property type="evidence" value="ECO:0007669"/>
    <property type="project" value="TreeGrafter"/>
</dbReference>
<keyword evidence="8" id="KW-0233">DNA recombination</keyword>
<dbReference type="EMBL" id="MCGN01000010">
    <property type="protein sequence ID" value="ORY91896.1"/>
    <property type="molecule type" value="Genomic_DNA"/>
</dbReference>
<evidence type="ECO:0000256" key="6">
    <source>
        <dbReference type="ARBA" id="ARBA00022801"/>
    </source>
</evidence>
<dbReference type="Proteomes" id="UP000242180">
    <property type="component" value="Unassembled WGS sequence"/>
</dbReference>
<feature type="region of interest" description="Disordered" evidence="13">
    <location>
        <begin position="386"/>
        <end position="408"/>
    </location>
</feature>
<keyword evidence="6" id="KW-0378">Hydrolase</keyword>
<dbReference type="AlphaFoldDB" id="A0A1X2H2E5"/>
<evidence type="ECO:0000256" key="11">
    <source>
        <dbReference type="ARBA" id="ARBA00039759"/>
    </source>
</evidence>
<accession>A0A1X2H2E5</accession>
<dbReference type="GO" id="GO:0006310">
    <property type="term" value="P:DNA recombination"/>
    <property type="evidence" value="ECO:0007669"/>
    <property type="project" value="UniProtKB-KW"/>
</dbReference>
<dbReference type="PANTHER" id="PTHR23240:SF8">
    <property type="entry name" value="PROTEIN ARTEMIS"/>
    <property type="match status" value="1"/>
</dbReference>
<dbReference type="OrthoDB" id="5561659at2759"/>
<evidence type="ECO:0000256" key="7">
    <source>
        <dbReference type="ARBA" id="ARBA00022839"/>
    </source>
</evidence>
<dbReference type="STRING" id="13706.A0A1X2H2E5"/>
<dbReference type="SUPFAM" id="SSF56281">
    <property type="entry name" value="Metallo-hydrolase/oxidoreductase"/>
    <property type="match status" value="1"/>
</dbReference>
<dbReference type="Gene3D" id="3.40.50.12650">
    <property type="match status" value="1"/>
</dbReference>
<dbReference type="GO" id="GO:0036297">
    <property type="term" value="P:interstrand cross-link repair"/>
    <property type="evidence" value="ECO:0007669"/>
    <property type="project" value="TreeGrafter"/>
</dbReference>
<keyword evidence="16" id="KW-1185">Reference proteome</keyword>
<reference evidence="15 16" key="1">
    <citation type="submission" date="2016-07" db="EMBL/GenBank/DDBJ databases">
        <title>Pervasive Adenine N6-methylation of Active Genes in Fungi.</title>
        <authorList>
            <consortium name="DOE Joint Genome Institute"/>
            <person name="Mondo S.J."/>
            <person name="Dannebaum R.O."/>
            <person name="Kuo R.C."/>
            <person name="Labutti K."/>
            <person name="Haridas S."/>
            <person name="Kuo A."/>
            <person name="Salamov A."/>
            <person name="Ahrendt S.R."/>
            <person name="Lipzen A."/>
            <person name="Sullivan W."/>
            <person name="Andreopoulos W.B."/>
            <person name="Clum A."/>
            <person name="Lindquist E."/>
            <person name="Daum C."/>
            <person name="Ramamoorthy G.K."/>
            <person name="Gryganskyi A."/>
            <person name="Culley D."/>
            <person name="Magnuson J.K."/>
            <person name="James T.Y."/>
            <person name="O'Malley M.A."/>
            <person name="Stajich J.E."/>
            <person name="Spatafora J.W."/>
            <person name="Visel A."/>
            <person name="Grigoriev I.V."/>
        </authorList>
    </citation>
    <scope>NUCLEOTIDE SEQUENCE [LARGE SCALE GENOMIC DNA]</scope>
    <source>
        <strain evidence="15 16">NRRL 2496</strain>
    </source>
</reference>
<dbReference type="PANTHER" id="PTHR23240">
    <property type="entry name" value="DNA CROSS-LINK REPAIR PROTEIN PSO2/SNM1-RELATED"/>
    <property type="match status" value="1"/>
</dbReference>
<dbReference type="SMART" id="SM00849">
    <property type="entry name" value="Lactamase_B"/>
    <property type="match status" value="1"/>
</dbReference>
<dbReference type="GO" id="GO:0000723">
    <property type="term" value="P:telomere maintenance"/>
    <property type="evidence" value="ECO:0007669"/>
    <property type="project" value="TreeGrafter"/>
</dbReference>
<protein>
    <recommendedName>
        <fullName evidence="11">Protein artemis</fullName>
    </recommendedName>
    <alternativeName>
        <fullName evidence="12">DNA cross-link repair 1C protein</fullName>
    </alternativeName>
</protein>
<keyword evidence="9" id="KW-0234">DNA repair</keyword>
<evidence type="ECO:0000256" key="9">
    <source>
        <dbReference type="ARBA" id="ARBA00023204"/>
    </source>
</evidence>
<evidence type="ECO:0000256" key="8">
    <source>
        <dbReference type="ARBA" id="ARBA00023172"/>
    </source>
</evidence>
<evidence type="ECO:0000256" key="3">
    <source>
        <dbReference type="ARBA" id="ARBA00022722"/>
    </source>
</evidence>
<evidence type="ECO:0000256" key="4">
    <source>
        <dbReference type="ARBA" id="ARBA00022759"/>
    </source>
</evidence>
<dbReference type="GO" id="GO:0004519">
    <property type="term" value="F:endonuclease activity"/>
    <property type="evidence" value="ECO:0007669"/>
    <property type="project" value="UniProtKB-KW"/>
</dbReference>
<dbReference type="Gene3D" id="3.60.15.10">
    <property type="entry name" value="Ribonuclease Z/Hydroxyacylglutathione hydrolase-like"/>
    <property type="match status" value="1"/>
</dbReference>
<proteinExistence type="inferred from homology"/>
<keyword evidence="5" id="KW-0227">DNA damage</keyword>
<dbReference type="GO" id="GO:0006303">
    <property type="term" value="P:double-strand break repair via nonhomologous end joining"/>
    <property type="evidence" value="ECO:0007669"/>
    <property type="project" value="TreeGrafter"/>
</dbReference>
<keyword evidence="7" id="KW-0269">Exonuclease</keyword>
<evidence type="ECO:0000256" key="12">
    <source>
        <dbReference type="ARBA" id="ARBA00042677"/>
    </source>
</evidence>
<evidence type="ECO:0000256" key="2">
    <source>
        <dbReference type="ARBA" id="ARBA00010304"/>
    </source>
</evidence>
<evidence type="ECO:0000256" key="10">
    <source>
        <dbReference type="ARBA" id="ARBA00023242"/>
    </source>
</evidence>
<dbReference type="Pfam" id="PF07522">
    <property type="entry name" value="DRMBL"/>
    <property type="match status" value="1"/>
</dbReference>
<keyword evidence="3" id="KW-0540">Nuclease</keyword>
<evidence type="ECO:0000256" key="1">
    <source>
        <dbReference type="ARBA" id="ARBA00004123"/>
    </source>
</evidence>